<comment type="caution">
    <text evidence="4">The sequence shown here is derived from an EMBL/GenBank/DDBJ whole genome shotgun (WGS) entry which is preliminary data.</text>
</comment>
<dbReference type="Pfam" id="PF05368">
    <property type="entry name" value="NmrA"/>
    <property type="match status" value="1"/>
</dbReference>
<evidence type="ECO:0000256" key="1">
    <source>
        <dbReference type="ARBA" id="ARBA00006328"/>
    </source>
</evidence>
<evidence type="ECO:0000313" key="4">
    <source>
        <dbReference type="EMBL" id="KAK4044124.1"/>
    </source>
</evidence>
<name>A0AAN6PN62_9PEZI</name>
<keyword evidence="2" id="KW-0521">NADP</keyword>
<comment type="similarity">
    <text evidence="1">Belongs to the NmrA-type oxidoreductase family.</text>
</comment>
<reference evidence="5" key="1">
    <citation type="journal article" date="2023" name="Mol. Phylogenet. Evol.">
        <title>Genome-scale phylogeny and comparative genomics of the fungal order Sordariales.</title>
        <authorList>
            <person name="Hensen N."/>
            <person name="Bonometti L."/>
            <person name="Westerberg I."/>
            <person name="Brannstrom I.O."/>
            <person name="Guillou S."/>
            <person name="Cros-Aarteil S."/>
            <person name="Calhoun S."/>
            <person name="Haridas S."/>
            <person name="Kuo A."/>
            <person name="Mondo S."/>
            <person name="Pangilinan J."/>
            <person name="Riley R."/>
            <person name="LaButti K."/>
            <person name="Andreopoulos B."/>
            <person name="Lipzen A."/>
            <person name="Chen C."/>
            <person name="Yan M."/>
            <person name="Daum C."/>
            <person name="Ng V."/>
            <person name="Clum A."/>
            <person name="Steindorff A."/>
            <person name="Ohm R.A."/>
            <person name="Martin F."/>
            <person name="Silar P."/>
            <person name="Natvig D.O."/>
            <person name="Lalanne C."/>
            <person name="Gautier V."/>
            <person name="Ament-Velasquez S.L."/>
            <person name="Kruys A."/>
            <person name="Hutchinson M.I."/>
            <person name="Powell A.J."/>
            <person name="Barry K."/>
            <person name="Miller A.N."/>
            <person name="Grigoriev I.V."/>
            <person name="Debuchy R."/>
            <person name="Gladieux P."/>
            <person name="Hiltunen Thoren M."/>
            <person name="Johannesson H."/>
        </authorList>
    </citation>
    <scope>NUCLEOTIDE SEQUENCE [LARGE SCALE GENOMIC DNA]</scope>
    <source>
        <strain evidence="5">CBS 284.82</strain>
    </source>
</reference>
<dbReference type="EMBL" id="MU854321">
    <property type="protein sequence ID" value="KAK4044124.1"/>
    <property type="molecule type" value="Genomic_DNA"/>
</dbReference>
<dbReference type="PANTHER" id="PTHR42748">
    <property type="entry name" value="NITROGEN METABOLITE REPRESSION PROTEIN NMRA FAMILY MEMBER"/>
    <property type="match status" value="1"/>
</dbReference>
<protein>
    <recommendedName>
        <fullName evidence="3">NmrA-like domain-containing protein</fullName>
    </recommendedName>
</protein>
<evidence type="ECO:0000313" key="5">
    <source>
        <dbReference type="Proteomes" id="UP001303115"/>
    </source>
</evidence>
<keyword evidence="5" id="KW-1185">Reference proteome</keyword>
<sequence length="308" mass="32878">MSQLLVILGATGQQGGSLADFVLSDPALSARYKVRGVTRDPTQPAAQALRAKGAEVVAGNLDDPASLDAAFAGAHTVFIATVTVYDDQVKERDVRQGKAAADAAVAAGAKYLIYSTEVHAEVITGGKIPVPAFDSRGVVEAYIRSLPVQSAFYAPASFMQNLATLMAPRPVAEGVYAMANICPAKAVYPWIDVVADTGRFVGAVLAEPDKFAGKTLYAAGGLYSFEEVVEKLSRHTGKVVQYVAMSEEQFRGDLPPAARDPMTNMFRFIAEYGYFGPETARLVRETAALVPYKLTTLDEYIAANVRLA</sequence>
<evidence type="ECO:0000259" key="3">
    <source>
        <dbReference type="Pfam" id="PF05368"/>
    </source>
</evidence>
<dbReference type="AlphaFoldDB" id="A0AAN6PN62"/>
<dbReference type="InterPro" id="IPR008030">
    <property type="entry name" value="NmrA-like"/>
</dbReference>
<dbReference type="Gene3D" id="3.90.25.10">
    <property type="entry name" value="UDP-galactose 4-epimerase, domain 1"/>
    <property type="match status" value="1"/>
</dbReference>
<organism evidence="4 5">
    <name type="scientific">Parachaetomium inaequale</name>
    <dbReference type="NCBI Taxonomy" id="2588326"/>
    <lineage>
        <taxon>Eukaryota</taxon>
        <taxon>Fungi</taxon>
        <taxon>Dikarya</taxon>
        <taxon>Ascomycota</taxon>
        <taxon>Pezizomycotina</taxon>
        <taxon>Sordariomycetes</taxon>
        <taxon>Sordariomycetidae</taxon>
        <taxon>Sordariales</taxon>
        <taxon>Chaetomiaceae</taxon>
        <taxon>Parachaetomium</taxon>
    </lineage>
</organism>
<gene>
    <name evidence="4" type="ORF">C8A01DRAFT_43053</name>
</gene>
<dbReference type="SUPFAM" id="SSF51735">
    <property type="entry name" value="NAD(P)-binding Rossmann-fold domains"/>
    <property type="match status" value="1"/>
</dbReference>
<dbReference type="GO" id="GO:0005634">
    <property type="term" value="C:nucleus"/>
    <property type="evidence" value="ECO:0007669"/>
    <property type="project" value="TreeGrafter"/>
</dbReference>
<dbReference type="PANTHER" id="PTHR42748:SF11">
    <property type="entry name" value="NMRA-LIKE DOMAIN-CONTAINING PROTEIN"/>
    <property type="match status" value="1"/>
</dbReference>
<dbReference type="Proteomes" id="UP001303115">
    <property type="component" value="Unassembled WGS sequence"/>
</dbReference>
<dbReference type="InterPro" id="IPR051164">
    <property type="entry name" value="NmrA-like_oxidored"/>
</dbReference>
<dbReference type="CDD" id="cd05251">
    <property type="entry name" value="NmrA_like_SDR_a"/>
    <property type="match status" value="1"/>
</dbReference>
<accession>A0AAN6PN62</accession>
<evidence type="ECO:0000256" key="2">
    <source>
        <dbReference type="ARBA" id="ARBA00022857"/>
    </source>
</evidence>
<dbReference type="InterPro" id="IPR036291">
    <property type="entry name" value="NAD(P)-bd_dom_sf"/>
</dbReference>
<dbReference type="Gene3D" id="3.40.50.720">
    <property type="entry name" value="NAD(P)-binding Rossmann-like Domain"/>
    <property type="match status" value="1"/>
</dbReference>
<feature type="domain" description="NmrA-like" evidence="3">
    <location>
        <begin position="2"/>
        <end position="301"/>
    </location>
</feature>
<proteinExistence type="inferred from homology"/>